<sequence length="72" mass="8398">MLIFRTPRKKSWDSSITNKSNNQSFRDDVYDQIHFHFKLARYPLTISYLTSKSFICLPDLQSPMSGVHDVSS</sequence>
<organism evidence="1 2">
    <name type="scientific">Monilinia fructicola</name>
    <name type="common">Brown rot fungus</name>
    <name type="synonym">Ciboria fructicola</name>
    <dbReference type="NCBI Taxonomy" id="38448"/>
    <lineage>
        <taxon>Eukaryota</taxon>
        <taxon>Fungi</taxon>
        <taxon>Dikarya</taxon>
        <taxon>Ascomycota</taxon>
        <taxon>Pezizomycotina</taxon>
        <taxon>Leotiomycetes</taxon>
        <taxon>Helotiales</taxon>
        <taxon>Sclerotiniaceae</taxon>
        <taxon>Monilinia</taxon>
    </lineage>
</organism>
<accession>A0A5M9JTY5</accession>
<evidence type="ECO:0000313" key="1">
    <source>
        <dbReference type="EMBL" id="KAA8571262.1"/>
    </source>
</evidence>
<reference evidence="1 2" key="1">
    <citation type="submission" date="2019-06" db="EMBL/GenBank/DDBJ databases">
        <title>Genome Sequence of the Brown Rot Fungal Pathogen Monilinia fructicola.</title>
        <authorList>
            <person name="De Miccolis Angelini R.M."/>
            <person name="Landi L."/>
            <person name="Abate D."/>
            <person name="Pollastro S."/>
            <person name="Romanazzi G."/>
            <person name="Faretra F."/>
        </authorList>
    </citation>
    <scope>NUCLEOTIDE SEQUENCE [LARGE SCALE GENOMIC DNA]</scope>
    <source>
        <strain evidence="1 2">Mfrc123</strain>
    </source>
</reference>
<gene>
    <name evidence="1" type="ORF">EYC84_000590</name>
</gene>
<comment type="caution">
    <text evidence="1">The sequence shown here is derived from an EMBL/GenBank/DDBJ whole genome shotgun (WGS) entry which is preliminary data.</text>
</comment>
<name>A0A5M9JTY5_MONFR</name>
<dbReference type="Proteomes" id="UP000322873">
    <property type="component" value="Unassembled WGS sequence"/>
</dbReference>
<keyword evidence="2" id="KW-1185">Reference proteome</keyword>
<proteinExistence type="predicted"/>
<dbReference type="EMBL" id="VICG01000006">
    <property type="protein sequence ID" value="KAA8571262.1"/>
    <property type="molecule type" value="Genomic_DNA"/>
</dbReference>
<evidence type="ECO:0000313" key="2">
    <source>
        <dbReference type="Proteomes" id="UP000322873"/>
    </source>
</evidence>
<protein>
    <submittedName>
        <fullName evidence="1">Uncharacterized protein</fullName>
    </submittedName>
</protein>
<dbReference type="AlphaFoldDB" id="A0A5M9JTY5"/>